<dbReference type="EMBL" id="JBHLTP010000003">
    <property type="protein sequence ID" value="MFC0522731.1"/>
    <property type="molecule type" value="Genomic_DNA"/>
</dbReference>
<dbReference type="Gene3D" id="1.10.3470.10">
    <property type="entry name" value="ABC transporter involved in vitamin B12 uptake, BtuC"/>
    <property type="match status" value="1"/>
</dbReference>
<feature type="transmembrane region" description="Helical" evidence="8">
    <location>
        <begin position="75"/>
        <end position="95"/>
    </location>
</feature>
<dbReference type="PANTHER" id="PTHR30472">
    <property type="entry name" value="FERRIC ENTEROBACTIN TRANSPORT SYSTEM PERMEASE PROTEIN"/>
    <property type="match status" value="1"/>
</dbReference>
<feature type="transmembrane region" description="Helical" evidence="8">
    <location>
        <begin position="298"/>
        <end position="317"/>
    </location>
</feature>
<feature type="transmembrane region" description="Helical" evidence="8">
    <location>
        <begin position="326"/>
        <end position="345"/>
    </location>
</feature>
<keyword evidence="7 8" id="KW-0472">Membrane</keyword>
<proteinExistence type="inferred from homology"/>
<comment type="caution">
    <text evidence="9">The sequence shown here is derived from an EMBL/GenBank/DDBJ whole genome shotgun (WGS) entry which is preliminary data.</text>
</comment>
<feature type="transmembrane region" description="Helical" evidence="8">
    <location>
        <begin position="107"/>
        <end position="129"/>
    </location>
</feature>
<evidence type="ECO:0000256" key="8">
    <source>
        <dbReference type="SAM" id="Phobius"/>
    </source>
</evidence>
<keyword evidence="4" id="KW-1003">Cell membrane</keyword>
<evidence type="ECO:0000313" key="9">
    <source>
        <dbReference type="EMBL" id="MFC0522731.1"/>
    </source>
</evidence>
<feature type="transmembrane region" description="Helical" evidence="8">
    <location>
        <begin position="209"/>
        <end position="229"/>
    </location>
</feature>
<dbReference type="PANTHER" id="PTHR30472:SF25">
    <property type="entry name" value="ABC TRANSPORTER PERMEASE PROTEIN MJ0876-RELATED"/>
    <property type="match status" value="1"/>
</dbReference>
<reference evidence="9 10" key="1">
    <citation type="submission" date="2024-09" db="EMBL/GenBank/DDBJ databases">
        <authorList>
            <person name="Sun Q."/>
            <person name="Mori K."/>
        </authorList>
    </citation>
    <scope>NUCLEOTIDE SEQUENCE [LARGE SCALE GENOMIC DNA]</scope>
    <source>
        <strain evidence="9 10">NCAIM B.02529</strain>
    </source>
</reference>
<keyword evidence="6 8" id="KW-1133">Transmembrane helix</keyword>
<feature type="transmembrane region" description="Helical" evidence="8">
    <location>
        <begin position="135"/>
        <end position="156"/>
    </location>
</feature>
<dbReference type="InterPro" id="IPR037294">
    <property type="entry name" value="ABC_BtuC-like"/>
</dbReference>
<feature type="transmembrane region" description="Helical" evidence="8">
    <location>
        <begin position="256"/>
        <end position="286"/>
    </location>
</feature>
<evidence type="ECO:0000256" key="4">
    <source>
        <dbReference type="ARBA" id="ARBA00022475"/>
    </source>
</evidence>
<dbReference type="RefSeq" id="WP_377345259.1">
    <property type="nucleotide sequence ID" value="NZ_JBHLTP010000003.1"/>
</dbReference>
<feature type="transmembrane region" description="Helical" evidence="8">
    <location>
        <begin position="21"/>
        <end position="48"/>
    </location>
</feature>
<keyword evidence="5 8" id="KW-0812">Transmembrane</keyword>
<dbReference type="Pfam" id="PF01032">
    <property type="entry name" value="FecCD"/>
    <property type="match status" value="1"/>
</dbReference>
<gene>
    <name evidence="9" type="ORF">ACFFGV_03895</name>
</gene>
<evidence type="ECO:0000256" key="1">
    <source>
        <dbReference type="ARBA" id="ARBA00004651"/>
    </source>
</evidence>
<dbReference type="SUPFAM" id="SSF81345">
    <property type="entry name" value="ABC transporter involved in vitamin B12 uptake, BtuC"/>
    <property type="match status" value="1"/>
</dbReference>
<evidence type="ECO:0000256" key="5">
    <source>
        <dbReference type="ARBA" id="ARBA00022692"/>
    </source>
</evidence>
<evidence type="ECO:0000256" key="6">
    <source>
        <dbReference type="ARBA" id="ARBA00022989"/>
    </source>
</evidence>
<dbReference type="InterPro" id="IPR000522">
    <property type="entry name" value="ABC_transptr_permease_BtuC"/>
</dbReference>
<protein>
    <submittedName>
        <fullName evidence="9">FecCD family ABC transporter permease</fullName>
    </submittedName>
</protein>
<sequence length="355" mass="38053">MQKQYIQIHSNKRFIHYSGSILFVLACMFTGISMGSVSISFSVIARIIGEQLLPFLSLTDGIDEMQKSIVLQIRLPRVLLAALVGGALSISGAAFQGLLKNPLADPYTLGVSSGASVGAVAVLFLGISLPFVGQFTLPIISIAAAVITIFLVIGFARMVDRFMSISTIILTGIIFSSFLGSLISLMIALTGEELRQIVHWLLGSVGMRGWDYVYIMLPFFFVGVFLLAVQGQELNAMTFGEERAKQLGVQVEKQKYLILAAASILTGASVAVSGTIGFVGLVIPHICRKLFGSDHRHLIPLSLLVGSGFLIVADLIARTIVSPSELPIGVITSLVGAPTFAFILMQRRKGGVSYD</sequence>
<comment type="subcellular location">
    <subcellularLocation>
        <location evidence="1">Cell membrane</location>
        <topology evidence="1">Multi-pass membrane protein</topology>
    </subcellularLocation>
</comment>
<evidence type="ECO:0000313" key="10">
    <source>
        <dbReference type="Proteomes" id="UP001589836"/>
    </source>
</evidence>
<dbReference type="CDD" id="cd06550">
    <property type="entry name" value="TM_ABC_iron-siderophores_like"/>
    <property type="match status" value="1"/>
</dbReference>
<accession>A0ABV6LK06</accession>
<organism evidence="9 10">
    <name type="scientific">Pontibacillus salicampi</name>
    <dbReference type="NCBI Taxonomy" id="1449801"/>
    <lineage>
        <taxon>Bacteria</taxon>
        <taxon>Bacillati</taxon>
        <taxon>Bacillota</taxon>
        <taxon>Bacilli</taxon>
        <taxon>Bacillales</taxon>
        <taxon>Bacillaceae</taxon>
        <taxon>Pontibacillus</taxon>
    </lineage>
</organism>
<dbReference type="Proteomes" id="UP001589836">
    <property type="component" value="Unassembled WGS sequence"/>
</dbReference>
<feature type="transmembrane region" description="Helical" evidence="8">
    <location>
        <begin position="168"/>
        <end position="189"/>
    </location>
</feature>
<keyword evidence="3" id="KW-0813">Transport</keyword>
<evidence type="ECO:0000256" key="7">
    <source>
        <dbReference type="ARBA" id="ARBA00023136"/>
    </source>
</evidence>
<comment type="similarity">
    <text evidence="2">Belongs to the binding-protein-dependent transport system permease family. FecCD subfamily.</text>
</comment>
<evidence type="ECO:0000256" key="3">
    <source>
        <dbReference type="ARBA" id="ARBA00022448"/>
    </source>
</evidence>
<keyword evidence="10" id="KW-1185">Reference proteome</keyword>
<dbReference type="PROSITE" id="PS51257">
    <property type="entry name" value="PROKAR_LIPOPROTEIN"/>
    <property type="match status" value="1"/>
</dbReference>
<name>A0ABV6LK06_9BACI</name>
<evidence type="ECO:0000256" key="2">
    <source>
        <dbReference type="ARBA" id="ARBA00007935"/>
    </source>
</evidence>